<gene>
    <name evidence="16" type="ORF">DFR56_10363</name>
</gene>
<evidence type="ECO:0000256" key="14">
    <source>
        <dbReference type="PROSITE-ProRule" id="PRU01023"/>
    </source>
</evidence>
<protein>
    <recommendedName>
        <fullName evidence="4">16S rRNA (cytosine(967)-C(5))-methyltransferase</fullName>
        <ecNumber evidence="4">2.1.1.176</ecNumber>
    </recommendedName>
    <alternativeName>
        <fullName evidence="11">16S rRNA m5C967 methyltransferase</fullName>
    </alternativeName>
    <alternativeName>
        <fullName evidence="12">rRNA (cytosine-C(5)-)-methyltransferase RsmB</fullName>
    </alternativeName>
</protein>
<feature type="binding site" evidence="14">
    <location>
        <position position="283"/>
    </location>
    <ligand>
        <name>S-adenosyl-L-methionine</name>
        <dbReference type="ChEBI" id="CHEBI:59789"/>
    </ligand>
</feature>
<proteinExistence type="inferred from homology"/>
<feature type="binding site" evidence="14">
    <location>
        <begin position="259"/>
        <end position="265"/>
    </location>
    <ligand>
        <name>S-adenosyl-L-methionine</name>
        <dbReference type="ChEBI" id="CHEBI:59789"/>
    </ligand>
</feature>
<feature type="domain" description="SAM-dependent MTase RsmB/NOP-type" evidence="15">
    <location>
        <begin position="170"/>
        <end position="448"/>
    </location>
</feature>
<evidence type="ECO:0000256" key="5">
    <source>
        <dbReference type="ARBA" id="ARBA00022490"/>
    </source>
</evidence>
<comment type="caution">
    <text evidence="16">The sequence shown here is derived from an EMBL/GenBank/DDBJ whole genome shotgun (WGS) entry which is preliminary data.</text>
</comment>
<comment type="function">
    <text evidence="1">Specifically methylates the cytosine at position 967 (m5C967) of 16S rRNA.</text>
</comment>
<evidence type="ECO:0000256" key="10">
    <source>
        <dbReference type="ARBA" id="ARBA00022884"/>
    </source>
</evidence>
<evidence type="ECO:0000256" key="13">
    <source>
        <dbReference type="ARBA" id="ARBA00047283"/>
    </source>
</evidence>
<comment type="similarity">
    <text evidence="3 14">Belongs to the class I-like SAM-binding methyltransferase superfamily. RsmB/NOP family.</text>
</comment>
<evidence type="ECO:0000256" key="4">
    <source>
        <dbReference type="ARBA" id="ARBA00012140"/>
    </source>
</evidence>
<keyword evidence="10 14" id="KW-0694">RNA-binding</keyword>
<keyword evidence="9 14" id="KW-0949">S-adenosyl-L-methionine</keyword>
<evidence type="ECO:0000256" key="9">
    <source>
        <dbReference type="ARBA" id="ARBA00022691"/>
    </source>
</evidence>
<dbReference type="PROSITE" id="PS01153">
    <property type="entry name" value="NOL1_NOP2_SUN"/>
    <property type="match status" value="1"/>
</dbReference>
<dbReference type="InterPro" id="IPR018314">
    <property type="entry name" value="RsmB/NOL1/NOP2-like_CS"/>
</dbReference>
<dbReference type="FunFam" id="1.10.940.10:FF:000006">
    <property type="entry name" value="16S rRNA (Cytosine(967)-C(5))-methyltransferase RsmB"/>
    <property type="match status" value="1"/>
</dbReference>
<dbReference type="NCBIfam" id="TIGR00563">
    <property type="entry name" value="rsmB"/>
    <property type="match status" value="1"/>
</dbReference>
<dbReference type="SUPFAM" id="SSF48013">
    <property type="entry name" value="NusB-like"/>
    <property type="match status" value="1"/>
</dbReference>
<dbReference type="InterPro" id="IPR001678">
    <property type="entry name" value="MeTrfase_RsmB-F_NOP2_dom"/>
</dbReference>
<dbReference type="SUPFAM" id="SSF53335">
    <property type="entry name" value="S-adenosyl-L-methionine-dependent methyltransferases"/>
    <property type="match status" value="1"/>
</dbReference>
<dbReference type="PANTHER" id="PTHR22807">
    <property type="entry name" value="NOP2 YEAST -RELATED NOL1/NOP2/FMU SUN DOMAIN-CONTAINING"/>
    <property type="match status" value="1"/>
</dbReference>
<feature type="active site" description="Nucleophile" evidence="14">
    <location>
        <position position="382"/>
    </location>
</feature>
<dbReference type="InterPro" id="IPR035926">
    <property type="entry name" value="NusB-like_sf"/>
</dbReference>
<evidence type="ECO:0000256" key="6">
    <source>
        <dbReference type="ARBA" id="ARBA00022552"/>
    </source>
</evidence>
<dbReference type="GO" id="GO:0003723">
    <property type="term" value="F:RNA binding"/>
    <property type="evidence" value="ECO:0007669"/>
    <property type="project" value="UniProtKB-UniRule"/>
</dbReference>
<dbReference type="EMBL" id="QJJQ01000003">
    <property type="protein sequence ID" value="PXW88558.1"/>
    <property type="molecule type" value="Genomic_DNA"/>
</dbReference>
<evidence type="ECO:0000313" key="17">
    <source>
        <dbReference type="Proteomes" id="UP000247978"/>
    </source>
</evidence>
<dbReference type="RefSeq" id="WP_110394399.1">
    <property type="nucleotide sequence ID" value="NZ_JADIJL010000037.1"/>
</dbReference>
<sequence>MANSNVRNVALDMLMRIEKEGGFSHLLLSQAITKNKINEKDENLLSEIVYGTIERKLTLDFYLAPFIKSPKKLADWVNMLLRMSVFQMEFLDNVPEYAIIHEAVQIAKRKGHKGIASLVNGVLRSIQRKGVPSTDSITDDMKKLSVETSHPDWLIRRWVKEYGFAVTKAMCETNITKKPVSIRVNRLRTSRSEVLSILEKEGIEASLSPYVPDAITLETGNIFKTNLMNDGMITIQDQSSMLASKSLQVEPSMHVLDTCSAPGGKATYIGELMENQGTIYAYDLHQNKTKLIKNNADRLGLTNIHVGQSDARNLETIHEEKSFDRILIDAPCSGLGVIRSKPDIKYNKTEQDIKKLQQVQLAILLHVAPLLKDNGKLVYSTCTVDIMENEEVVKEFLNQQTDFKVDEQFLQQLDPIFYDKARVTKYGLQLFPQTMESDGFFMTRLCKKSG</sequence>
<reference evidence="16 17" key="1">
    <citation type="submission" date="2018-05" db="EMBL/GenBank/DDBJ databases">
        <title>Genomic Encyclopedia of Type Strains, Phase IV (KMG-IV): sequencing the most valuable type-strain genomes for metagenomic binning, comparative biology and taxonomic classification.</title>
        <authorList>
            <person name="Goeker M."/>
        </authorList>
    </citation>
    <scope>NUCLEOTIDE SEQUENCE [LARGE SCALE GENOMIC DNA]</scope>
    <source>
        <strain evidence="16 17">DSM 28556</strain>
    </source>
</reference>
<organism evidence="16 17">
    <name type="scientific">Pseudogracilibacillus auburnensis</name>
    <dbReference type="NCBI Taxonomy" id="1494959"/>
    <lineage>
        <taxon>Bacteria</taxon>
        <taxon>Bacillati</taxon>
        <taxon>Bacillota</taxon>
        <taxon>Bacilli</taxon>
        <taxon>Bacillales</taxon>
        <taxon>Bacillaceae</taxon>
        <taxon>Pseudogracilibacillus</taxon>
    </lineage>
</organism>
<dbReference type="InterPro" id="IPR049560">
    <property type="entry name" value="MeTrfase_RsmB-F_NOP2_cat"/>
</dbReference>
<keyword evidence="7 14" id="KW-0489">Methyltransferase</keyword>
<evidence type="ECO:0000256" key="11">
    <source>
        <dbReference type="ARBA" id="ARBA00030399"/>
    </source>
</evidence>
<dbReference type="InterPro" id="IPR006027">
    <property type="entry name" value="NusB_RsmB_TIM44"/>
</dbReference>
<evidence type="ECO:0000256" key="8">
    <source>
        <dbReference type="ARBA" id="ARBA00022679"/>
    </source>
</evidence>
<evidence type="ECO:0000256" key="7">
    <source>
        <dbReference type="ARBA" id="ARBA00022603"/>
    </source>
</evidence>
<dbReference type="PROSITE" id="PS51686">
    <property type="entry name" value="SAM_MT_RSMB_NOP"/>
    <property type="match status" value="1"/>
</dbReference>
<keyword evidence="6" id="KW-0698">rRNA processing</keyword>
<evidence type="ECO:0000256" key="2">
    <source>
        <dbReference type="ARBA" id="ARBA00004496"/>
    </source>
</evidence>
<dbReference type="AlphaFoldDB" id="A0A2V3W603"/>
<dbReference type="Gene3D" id="3.30.70.1170">
    <property type="entry name" value="Sun protein, domain 3"/>
    <property type="match status" value="1"/>
</dbReference>
<dbReference type="PRINTS" id="PR02008">
    <property type="entry name" value="RCMTFAMILY"/>
</dbReference>
<feature type="binding site" evidence="14">
    <location>
        <position position="329"/>
    </location>
    <ligand>
        <name>S-adenosyl-L-methionine</name>
        <dbReference type="ChEBI" id="CHEBI:59789"/>
    </ligand>
</feature>
<dbReference type="InterPro" id="IPR023267">
    <property type="entry name" value="RCMT"/>
</dbReference>
<evidence type="ECO:0000259" key="15">
    <source>
        <dbReference type="PROSITE" id="PS51686"/>
    </source>
</evidence>
<keyword evidence="5" id="KW-0963">Cytoplasm</keyword>
<keyword evidence="17" id="KW-1185">Reference proteome</keyword>
<feature type="binding site" evidence="14">
    <location>
        <position position="310"/>
    </location>
    <ligand>
        <name>S-adenosyl-L-methionine</name>
        <dbReference type="ChEBI" id="CHEBI:59789"/>
    </ligand>
</feature>
<dbReference type="NCBIfam" id="NF011494">
    <property type="entry name" value="PRK14902.1"/>
    <property type="match status" value="1"/>
</dbReference>
<dbReference type="Proteomes" id="UP000247978">
    <property type="component" value="Unassembled WGS sequence"/>
</dbReference>
<evidence type="ECO:0000256" key="1">
    <source>
        <dbReference type="ARBA" id="ARBA00002724"/>
    </source>
</evidence>
<comment type="subcellular location">
    <subcellularLocation>
        <location evidence="2">Cytoplasm</location>
    </subcellularLocation>
</comment>
<dbReference type="InterPro" id="IPR004573">
    <property type="entry name" value="rRNA_ssu_MeTfrase_B"/>
</dbReference>
<dbReference type="FunFam" id="3.40.50.150:FF:000022">
    <property type="entry name" value="Ribosomal RNA small subunit methyltransferase B"/>
    <property type="match status" value="1"/>
</dbReference>
<dbReference type="Pfam" id="PF22458">
    <property type="entry name" value="RsmF-B_ferredox"/>
    <property type="match status" value="1"/>
</dbReference>
<evidence type="ECO:0000256" key="3">
    <source>
        <dbReference type="ARBA" id="ARBA00007494"/>
    </source>
</evidence>
<keyword evidence="8 14" id="KW-0808">Transferase</keyword>
<evidence type="ECO:0000313" key="16">
    <source>
        <dbReference type="EMBL" id="PXW88558.1"/>
    </source>
</evidence>
<dbReference type="Gene3D" id="3.40.50.150">
    <property type="entry name" value="Vaccinia Virus protein VP39"/>
    <property type="match status" value="1"/>
</dbReference>
<dbReference type="FunFam" id="3.30.70.1170:FF:000003">
    <property type="entry name" value="16S rRNA (Cytosine(967)-C(5))-methyltransferase RsmB"/>
    <property type="match status" value="1"/>
</dbReference>
<dbReference type="GO" id="GO:0008649">
    <property type="term" value="F:rRNA methyltransferase activity"/>
    <property type="evidence" value="ECO:0007669"/>
    <property type="project" value="InterPro"/>
</dbReference>
<dbReference type="Gene3D" id="1.10.940.10">
    <property type="entry name" value="NusB-like"/>
    <property type="match status" value="1"/>
</dbReference>
<dbReference type="EC" id="2.1.1.176" evidence="4"/>
<evidence type="ECO:0000256" key="12">
    <source>
        <dbReference type="ARBA" id="ARBA00031088"/>
    </source>
</evidence>
<dbReference type="InterPro" id="IPR054728">
    <property type="entry name" value="RsmB-like_ferredoxin"/>
</dbReference>
<dbReference type="Pfam" id="PF01189">
    <property type="entry name" value="Methyltr_RsmB-F"/>
    <property type="match status" value="1"/>
</dbReference>
<dbReference type="Pfam" id="PF01029">
    <property type="entry name" value="NusB"/>
    <property type="match status" value="1"/>
</dbReference>
<dbReference type="CDD" id="cd02440">
    <property type="entry name" value="AdoMet_MTases"/>
    <property type="match status" value="1"/>
</dbReference>
<comment type="catalytic activity">
    <reaction evidence="13">
        <text>cytidine(967) in 16S rRNA + S-adenosyl-L-methionine = 5-methylcytidine(967) in 16S rRNA + S-adenosyl-L-homocysteine + H(+)</text>
        <dbReference type="Rhea" id="RHEA:42748"/>
        <dbReference type="Rhea" id="RHEA-COMP:10219"/>
        <dbReference type="Rhea" id="RHEA-COMP:10220"/>
        <dbReference type="ChEBI" id="CHEBI:15378"/>
        <dbReference type="ChEBI" id="CHEBI:57856"/>
        <dbReference type="ChEBI" id="CHEBI:59789"/>
        <dbReference type="ChEBI" id="CHEBI:74483"/>
        <dbReference type="ChEBI" id="CHEBI:82748"/>
        <dbReference type="EC" id="2.1.1.176"/>
    </reaction>
</comment>
<dbReference type="InterPro" id="IPR029063">
    <property type="entry name" value="SAM-dependent_MTases_sf"/>
</dbReference>
<dbReference type="GO" id="GO:0005737">
    <property type="term" value="C:cytoplasm"/>
    <property type="evidence" value="ECO:0007669"/>
    <property type="project" value="UniProtKB-SubCell"/>
</dbReference>
<name>A0A2V3W603_9BACI</name>
<dbReference type="OrthoDB" id="9810297at2"/>
<dbReference type="GO" id="GO:0006355">
    <property type="term" value="P:regulation of DNA-templated transcription"/>
    <property type="evidence" value="ECO:0007669"/>
    <property type="project" value="InterPro"/>
</dbReference>
<accession>A0A2V3W603</accession>
<dbReference type="PANTHER" id="PTHR22807:SF53">
    <property type="entry name" value="RIBOSOMAL RNA SMALL SUBUNIT METHYLTRANSFERASE B-RELATED"/>
    <property type="match status" value="1"/>
</dbReference>